<name>A0A8K0VCW0_9RHOB</name>
<feature type="signal peptide" evidence="1">
    <location>
        <begin position="1"/>
        <end position="21"/>
    </location>
</feature>
<proteinExistence type="predicted"/>
<reference evidence="2" key="1">
    <citation type="submission" date="2021-01" db="EMBL/GenBank/DDBJ databases">
        <title>Tabrizicola alba sp. nov. a motile alkaliphilic bacterium isolated from a soda lake.</title>
        <authorList>
            <person name="Szuroczki S."/>
            <person name="Abbaszade G."/>
            <person name="Schumann P."/>
            <person name="Toth E."/>
        </authorList>
    </citation>
    <scope>NUCLEOTIDE SEQUENCE</scope>
    <source>
        <strain evidence="2">DMG-N-6</strain>
    </source>
</reference>
<evidence type="ECO:0000313" key="2">
    <source>
        <dbReference type="EMBL" id="MBL4917525.1"/>
    </source>
</evidence>
<sequence>MPVKCLPLMLCAAMLGSGAAAEDLTIPQQAIVAEMRDTVLAYSVVNRLQDMCADVIADDARLSAHRDHVMSLAQDVFASKEAFMKAAGAGEQEKMGEAIRRFFLDRGVTWEDSADTYCALARALQAVKAPLSANFTLRD</sequence>
<dbReference type="RefSeq" id="WP_202688430.1">
    <property type="nucleotide sequence ID" value="NZ_JAESVN010000003.1"/>
</dbReference>
<keyword evidence="1" id="KW-0732">Signal</keyword>
<keyword evidence="3" id="KW-1185">Reference proteome</keyword>
<dbReference type="EMBL" id="JAESVN010000003">
    <property type="protein sequence ID" value="MBL4917525.1"/>
    <property type="molecule type" value="Genomic_DNA"/>
</dbReference>
<protein>
    <submittedName>
        <fullName evidence="2">Uncharacterized protein</fullName>
    </submittedName>
</protein>
<comment type="caution">
    <text evidence="2">The sequence shown here is derived from an EMBL/GenBank/DDBJ whole genome shotgun (WGS) entry which is preliminary data.</text>
</comment>
<evidence type="ECO:0000313" key="3">
    <source>
        <dbReference type="Proteomes" id="UP000648908"/>
    </source>
</evidence>
<feature type="chain" id="PRO_5035471424" evidence="1">
    <location>
        <begin position="22"/>
        <end position="139"/>
    </location>
</feature>
<dbReference type="Proteomes" id="UP000648908">
    <property type="component" value="Unassembled WGS sequence"/>
</dbReference>
<dbReference type="AlphaFoldDB" id="A0A8K0VCW0"/>
<gene>
    <name evidence="2" type="ORF">JL811_09855</name>
</gene>
<evidence type="ECO:0000256" key="1">
    <source>
        <dbReference type="SAM" id="SignalP"/>
    </source>
</evidence>
<accession>A0A8K0VCW0</accession>
<organism evidence="2 3">
    <name type="scientific">Szabonella alba</name>
    <dbReference type="NCBI Taxonomy" id="2804194"/>
    <lineage>
        <taxon>Bacteria</taxon>
        <taxon>Pseudomonadati</taxon>
        <taxon>Pseudomonadota</taxon>
        <taxon>Alphaproteobacteria</taxon>
        <taxon>Rhodobacterales</taxon>
        <taxon>Paracoccaceae</taxon>
        <taxon>Szabonella</taxon>
    </lineage>
</organism>